<keyword evidence="2" id="KW-1185">Reference proteome</keyword>
<comment type="caution">
    <text evidence="1">The sequence shown here is derived from an EMBL/GenBank/DDBJ whole genome shotgun (WGS) entry which is preliminary data.</text>
</comment>
<dbReference type="RefSeq" id="WP_009454382.1">
    <property type="nucleotide sequence ID" value="NZ_AGIZ01000001.1"/>
</dbReference>
<dbReference type="Proteomes" id="UP000004344">
    <property type="component" value="Unassembled WGS sequence"/>
</dbReference>
<dbReference type="EMBL" id="AGIZ01000001">
    <property type="protein sequence ID" value="EHC19652.1"/>
    <property type="molecule type" value="Genomic_DNA"/>
</dbReference>
<gene>
    <name evidence="1" type="ORF">FJSC11DRAFT_0469</name>
</gene>
<accession>G6FNM2</accession>
<organism evidence="1 2">
    <name type="scientific">Fischerella thermalis JSC-11</name>
    <dbReference type="NCBI Taxonomy" id="741277"/>
    <lineage>
        <taxon>Bacteria</taxon>
        <taxon>Bacillati</taxon>
        <taxon>Cyanobacteriota</taxon>
        <taxon>Cyanophyceae</taxon>
        <taxon>Nostocales</taxon>
        <taxon>Hapalosiphonaceae</taxon>
        <taxon>Fischerella</taxon>
    </lineage>
</organism>
<name>G6FNM2_9CYAN</name>
<reference evidence="1 2" key="1">
    <citation type="submission" date="2011-09" db="EMBL/GenBank/DDBJ databases">
        <title>The draft genome of Fischerella sp. JSC-11.</title>
        <authorList>
            <consortium name="US DOE Joint Genome Institute (JGI-PGF)"/>
            <person name="Lucas S."/>
            <person name="Han J."/>
            <person name="Lapidus A."/>
            <person name="Cheng J.-F."/>
            <person name="Goodwin L."/>
            <person name="Pitluck S."/>
            <person name="Peters L."/>
            <person name="Land M.L."/>
            <person name="Hauser L."/>
            <person name="Sarkisova S."/>
            <person name="Bryant D.A."/>
            <person name="Brown I."/>
            <person name="Woyke T.J."/>
        </authorList>
    </citation>
    <scope>NUCLEOTIDE SEQUENCE [LARGE SCALE GENOMIC DNA]</scope>
    <source>
        <strain evidence="1 2">JSC-11</strain>
    </source>
</reference>
<evidence type="ECO:0000313" key="1">
    <source>
        <dbReference type="EMBL" id="EHC19652.1"/>
    </source>
</evidence>
<sequence length="170" mass="19206">MSDGHSKALVIFVEDEKTKSIAKAILTEIIRRVDSNFLSTVGIYPAGVKNTVRALNDTEIKVVGVLDADQKAIPKQNIFTLPGKLAPEKELFNNQAVKTYIQKEYQLDLDDFQFSCLVDIDHHQWFEKLAQKLSVEELALVTEVSRDYVKNLPENEISSLVNQLKEACLK</sequence>
<evidence type="ECO:0000313" key="2">
    <source>
        <dbReference type="Proteomes" id="UP000004344"/>
    </source>
</evidence>
<dbReference type="PATRIC" id="fig|741277.3.peg.545"/>
<proteinExistence type="predicted"/>
<protein>
    <submittedName>
        <fullName evidence="1">Uncharacterized protein</fullName>
    </submittedName>
</protein>
<dbReference type="AlphaFoldDB" id="G6FNM2"/>
<dbReference type="GeneID" id="35795811"/>